<dbReference type="RefSeq" id="WP_187964461.1">
    <property type="nucleotide sequence ID" value="NZ_JACVDC010000008.1"/>
</dbReference>
<comment type="caution">
    <text evidence="2">The sequence shown here is derived from an EMBL/GenBank/DDBJ whole genome shotgun (WGS) entry which is preliminary data.</text>
</comment>
<sequence length="163" mass="18836">MKTLPLPALLKVFVLAGIVIGCSDDDKVNENKMPESHINGQWQFTDEYAVLEDQPPLSPPMEICELELRMRFSEDGNYTYERSHLNFDTKECDSEGQKEGTWEIVSDSIYRFYAEEKEGGRGPLNGDLKVWFSKGNNELIIESIEKDWGFDFPVTVRKIYTRE</sequence>
<dbReference type="Proteomes" id="UP000653730">
    <property type="component" value="Unassembled WGS sequence"/>
</dbReference>
<accession>A0A926Q135</accession>
<dbReference type="AlphaFoldDB" id="A0A926Q135"/>
<gene>
    <name evidence="2" type="ORF">IBL28_04970</name>
</gene>
<evidence type="ECO:0000313" key="3">
    <source>
        <dbReference type="Proteomes" id="UP000653730"/>
    </source>
</evidence>
<dbReference type="EMBL" id="JACVDC010000008">
    <property type="protein sequence ID" value="MBC9795308.1"/>
    <property type="molecule type" value="Genomic_DNA"/>
</dbReference>
<reference evidence="2 3" key="1">
    <citation type="submission" date="2020-09" db="EMBL/GenBank/DDBJ databases">
        <title>Sinomicrobium weinanense sp. nov., a halophilic bacteria isolated from saline-alkali soil.</title>
        <authorList>
            <person name="Wu P."/>
            <person name="Ren H."/>
            <person name="Mei Y."/>
            <person name="Liang Y."/>
            <person name="Chen Z."/>
        </authorList>
    </citation>
    <scope>NUCLEOTIDE SEQUENCE [LARGE SCALE GENOMIC DNA]</scope>
    <source>
        <strain evidence="2 3">FJxs</strain>
    </source>
</reference>
<name>A0A926Q135_9FLAO</name>
<evidence type="ECO:0000313" key="2">
    <source>
        <dbReference type="EMBL" id="MBC9795308.1"/>
    </source>
</evidence>
<organism evidence="2 3">
    <name type="scientific">Sinomicrobium weinanense</name>
    <dbReference type="NCBI Taxonomy" id="2842200"/>
    <lineage>
        <taxon>Bacteria</taxon>
        <taxon>Pseudomonadati</taxon>
        <taxon>Bacteroidota</taxon>
        <taxon>Flavobacteriia</taxon>
        <taxon>Flavobacteriales</taxon>
        <taxon>Flavobacteriaceae</taxon>
        <taxon>Sinomicrobium</taxon>
    </lineage>
</organism>
<feature type="domain" description="Lipocalin-like" evidence="1">
    <location>
        <begin position="38"/>
        <end position="113"/>
    </location>
</feature>
<protein>
    <submittedName>
        <fullName evidence="2">DUF5004 domain-containing protein</fullName>
    </submittedName>
</protein>
<evidence type="ECO:0000259" key="1">
    <source>
        <dbReference type="Pfam" id="PF13648"/>
    </source>
</evidence>
<proteinExistence type="predicted"/>
<keyword evidence="3" id="KW-1185">Reference proteome</keyword>
<dbReference type="Pfam" id="PF13648">
    <property type="entry name" value="Lipocalin_4"/>
    <property type="match status" value="1"/>
</dbReference>
<dbReference type="PROSITE" id="PS51257">
    <property type="entry name" value="PROKAR_LIPOPROTEIN"/>
    <property type="match status" value="1"/>
</dbReference>
<dbReference type="InterPro" id="IPR024311">
    <property type="entry name" value="Lipocalin-like"/>
</dbReference>